<protein>
    <submittedName>
        <fullName evidence="1">Uncharacterized protein</fullName>
    </submittedName>
</protein>
<gene>
    <name evidence="1" type="ORF">H5P27_03285</name>
</gene>
<comment type="caution">
    <text evidence="1">The sequence shown here is derived from an EMBL/GenBank/DDBJ whole genome shotgun (WGS) entry which is preliminary data.</text>
</comment>
<dbReference type="AlphaFoldDB" id="A0A7X1E7E5"/>
<sequence>MRNPIARTLSLAVHASKQSKDKVRSIPHALTKLRILGLFVFEQFLAAA</sequence>
<dbReference type="Proteomes" id="UP000526501">
    <property type="component" value="Unassembled WGS sequence"/>
</dbReference>
<evidence type="ECO:0000313" key="1">
    <source>
        <dbReference type="EMBL" id="MBC2605058.1"/>
    </source>
</evidence>
<proteinExistence type="predicted"/>
<organism evidence="1 2">
    <name type="scientific">Pelagicoccus albus</name>
    <dbReference type="NCBI Taxonomy" id="415222"/>
    <lineage>
        <taxon>Bacteria</taxon>
        <taxon>Pseudomonadati</taxon>
        <taxon>Verrucomicrobiota</taxon>
        <taxon>Opitutia</taxon>
        <taxon>Puniceicoccales</taxon>
        <taxon>Pelagicoccaceae</taxon>
        <taxon>Pelagicoccus</taxon>
    </lineage>
</organism>
<accession>A0A7X1E7E5</accession>
<dbReference type="RefSeq" id="WP_185658939.1">
    <property type="nucleotide sequence ID" value="NZ_CAWPOO010000005.1"/>
</dbReference>
<keyword evidence="2" id="KW-1185">Reference proteome</keyword>
<evidence type="ECO:0000313" key="2">
    <source>
        <dbReference type="Proteomes" id="UP000526501"/>
    </source>
</evidence>
<reference evidence="1 2" key="1">
    <citation type="submission" date="2020-07" db="EMBL/GenBank/DDBJ databases">
        <authorList>
            <person name="Feng X."/>
        </authorList>
    </citation>
    <scope>NUCLEOTIDE SEQUENCE [LARGE SCALE GENOMIC DNA]</scope>
    <source>
        <strain evidence="1 2">JCM23202</strain>
    </source>
</reference>
<name>A0A7X1E7E5_9BACT</name>
<dbReference type="EMBL" id="JACHVC010000005">
    <property type="protein sequence ID" value="MBC2605058.1"/>
    <property type="molecule type" value="Genomic_DNA"/>
</dbReference>